<feature type="non-terminal residue" evidence="2">
    <location>
        <position position="171"/>
    </location>
</feature>
<name>X1F8K3_9ZZZZ</name>
<proteinExistence type="predicted"/>
<feature type="compositionally biased region" description="Basic and acidic residues" evidence="1">
    <location>
        <begin position="12"/>
        <end position="30"/>
    </location>
</feature>
<gene>
    <name evidence="2" type="ORF">S03H2_24739</name>
</gene>
<comment type="caution">
    <text evidence="2">The sequence shown here is derived from an EMBL/GenBank/DDBJ whole genome shotgun (WGS) entry which is preliminary data.</text>
</comment>
<evidence type="ECO:0000256" key="1">
    <source>
        <dbReference type="SAM" id="MobiDB-lite"/>
    </source>
</evidence>
<sequence>MAYNTISIDSGEDPKLEQEMMKLVKSDKVTLPKPKIKPPTSSSLKGISKAKRKRQPPSSKSSIPQPPKIPELPQSSMPSVTPEIPPSSQGPVFIDARPLLQSAKETVPSDVLAELQNMKIPLGYEREAVIIGKLMYTIIETKQSVFGKTIEGTEIRKMDSPPDGVYLALDT</sequence>
<organism evidence="2">
    <name type="scientific">marine sediment metagenome</name>
    <dbReference type="NCBI Taxonomy" id="412755"/>
    <lineage>
        <taxon>unclassified sequences</taxon>
        <taxon>metagenomes</taxon>
        <taxon>ecological metagenomes</taxon>
    </lineage>
</organism>
<evidence type="ECO:0000313" key="2">
    <source>
        <dbReference type="EMBL" id="GAH41287.1"/>
    </source>
</evidence>
<dbReference type="EMBL" id="BARU01013826">
    <property type="protein sequence ID" value="GAH41287.1"/>
    <property type="molecule type" value="Genomic_DNA"/>
</dbReference>
<accession>X1F8K3</accession>
<dbReference type="AlphaFoldDB" id="X1F8K3"/>
<feature type="region of interest" description="Disordered" evidence="1">
    <location>
        <begin position="1"/>
        <end position="92"/>
    </location>
</feature>
<protein>
    <submittedName>
        <fullName evidence="2">Uncharacterized protein</fullName>
    </submittedName>
</protein>
<reference evidence="2" key="1">
    <citation type="journal article" date="2014" name="Front. Microbiol.">
        <title>High frequency of phylogenetically diverse reductive dehalogenase-homologous genes in deep subseafloor sedimentary metagenomes.</title>
        <authorList>
            <person name="Kawai M."/>
            <person name="Futagami T."/>
            <person name="Toyoda A."/>
            <person name="Takaki Y."/>
            <person name="Nishi S."/>
            <person name="Hori S."/>
            <person name="Arai W."/>
            <person name="Tsubouchi T."/>
            <person name="Morono Y."/>
            <person name="Uchiyama I."/>
            <person name="Ito T."/>
            <person name="Fujiyama A."/>
            <person name="Inagaki F."/>
            <person name="Takami H."/>
        </authorList>
    </citation>
    <scope>NUCLEOTIDE SEQUENCE</scope>
    <source>
        <strain evidence="2">Expedition CK06-06</strain>
    </source>
</reference>